<dbReference type="InterPro" id="IPR001279">
    <property type="entry name" value="Metallo-B-lactamas"/>
</dbReference>
<dbReference type="PANTHER" id="PTHR42951:SF14">
    <property type="entry name" value="METALLO-BETA-LACTAMASE SUPERFAMILY PROTEIN"/>
    <property type="match status" value="1"/>
</dbReference>
<proteinExistence type="predicted"/>
<evidence type="ECO:0000259" key="2">
    <source>
        <dbReference type="SMART" id="SM00849"/>
    </source>
</evidence>
<dbReference type="CDD" id="cd07739">
    <property type="entry name" value="metallo-hydrolase-like_MBL-fold"/>
    <property type="match status" value="1"/>
</dbReference>
<name>A0ABY1BMA8_9PSED</name>
<dbReference type="PANTHER" id="PTHR42951">
    <property type="entry name" value="METALLO-BETA-LACTAMASE DOMAIN-CONTAINING"/>
    <property type="match status" value="1"/>
</dbReference>
<dbReference type="Gene3D" id="3.60.15.10">
    <property type="entry name" value="Ribonuclease Z/Hydroxyacylglutathione hydrolase-like"/>
    <property type="match status" value="1"/>
</dbReference>
<gene>
    <name evidence="3" type="ORF">SAMN05216600_116130</name>
</gene>
<feature type="signal peptide" evidence="1">
    <location>
        <begin position="1"/>
        <end position="27"/>
    </location>
</feature>
<keyword evidence="1" id="KW-0732">Signal</keyword>
<accession>A0ABY1BMA8</accession>
<dbReference type="InterPro" id="IPR050855">
    <property type="entry name" value="NDM-1-like"/>
</dbReference>
<evidence type="ECO:0000313" key="3">
    <source>
        <dbReference type="EMBL" id="SER17343.1"/>
    </source>
</evidence>
<dbReference type="RefSeq" id="WP_069518404.1">
    <property type="nucleotide sequence ID" value="NZ_FOFP01000016.1"/>
</dbReference>
<dbReference type="InterPro" id="IPR036866">
    <property type="entry name" value="RibonucZ/Hydroxyglut_hydro"/>
</dbReference>
<comment type="caution">
    <text evidence="3">The sequence shown here is derived from an EMBL/GenBank/DDBJ whole genome shotgun (WGS) entry which is preliminary data.</text>
</comment>
<evidence type="ECO:0000256" key="1">
    <source>
        <dbReference type="SAM" id="SignalP"/>
    </source>
</evidence>
<dbReference type="Proteomes" id="UP000198512">
    <property type="component" value="Unassembled WGS sequence"/>
</dbReference>
<keyword evidence="4" id="KW-1185">Reference proteome</keyword>
<dbReference type="EMBL" id="FOFP01000016">
    <property type="protein sequence ID" value="SER17343.1"/>
    <property type="molecule type" value="Genomic_DNA"/>
</dbReference>
<sequence>MTTRRTVIKAAATLGAAAAVLSKGAWAAGSGLSWRHFPAGENGFFRAPVLLSGAREAVLIDAGFTLSDGQAIAEAIKGSGKQLTTIYISQSDPDYYFGLGPIKAAFPDARVIAATATLTAIQGNVAKKLATWGPQLKENGPQTLADIVMPEAFDGPTLSLEEHAIEIVNATDLANRRYLWVPSLKAIVGGVLVFADVHVWTADTAGAEGRAAWVRNLEAMLSRNASVVVPGHMKPATVTDASAIRYTRDYLLAFEEELGKAADSAALIAAMTARYPDAGMGVALQIGAKVAKGEMEWG</sequence>
<dbReference type="InterPro" id="IPR006311">
    <property type="entry name" value="TAT_signal"/>
</dbReference>
<dbReference type="SMART" id="SM00849">
    <property type="entry name" value="Lactamase_B"/>
    <property type="match status" value="1"/>
</dbReference>
<feature type="chain" id="PRO_5045581577" evidence="1">
    <location>
        <begin position="28"/>
        <end position="298"/>
    </location>
</feature>
<reference evidence="3 4" key="1">
    <citation type="submission" date="2016-10" db="EMBL/GenBank/DDBJ databases">
        <authorList>
            <person name="Varghese N."/>
            <person name="Submissions S."/>
        </authorList>
    </citation>
    <scope>NUCLEOTIDE SEQUENCE [LARGE SCALE GENOMIC DNA]</scope>
    <source>
        <strain evidence="3 4">CIP 109853</strain>
    </source>
</reference>
<evidence type="ECO:0000313" key="4">
    <source>
        <dbReference type="Proteomes" id="UP000198512"/>
    </source>
</evidence>
<dbReference type="SUPFAM" id="SSF56281">
    <property type="entry name" value="Metallo-hydrolase/oxidoreductase"/>
    <property type="match status" value="1"/>
</dbReference>
<feature type="domain" description="Metallo-beta-lactamase" evidence="2">
    <location>
        <begin position="45"/>
        <end position="232"/>
    </location>
</feature>
<organism evidence="3 4">
    <name type="scientific">Pseudomonas cuatrocienegasensis</name>
    <dbReference type="NCBI Taxonomy" id="543360"/>
    <lineage>
        <taxon>Bacteria</taxon>
        <taxon>Pseudomonadati</taxon>
        <taxon>Pseudomonadota</taxon>
        <taxon>Gammaproteobacteria</taxon>
        <taxon>Pseudomonadales</taxon>
        <taxon>Pseudomonadaceae</taxon>
        <taxon>Pseudomonas</taxon>
    </lineage>
</organism>
<dbReference type="PROSITE" id="PS51318">
    <property type="entry name" value="TAT"/>
    <property type="match status" value="1"/>
</dbReference>
<protein>
    <submittedName>
        <fullName evidence="3">Glyoxylase, beta-lactamase superfamily II</fullName>
    </submittedName>
</protein>